<evidence type="ECO:0000259" key="4">
    <source>
        <dbReference type="PROSITE" id="PS50043"/>
    </source>
</evidence>
<evidence type="ECO:0000256" key="2">
    <source>
        <dbReference type="ARBA" id="ARBA00023125"/>
    </source>
</evidence>
<dbReference type="InterPro" id="IPR036388">
    <property type="entry name" value="WH-like_DNA-bd_sf"/>
</dbReference>
<dbReference type="SMART" id="SM00421">
    <property type="entry name" value="HTH_LUXR"/>
    <property type="match status" value="1"/>
</dbReference>
<dbReference type="InterPro" id="IPR058245">
    <property type="entry name" value="NreC/VraR/RcsB-like_REC"/>
</dbReference>
<dbReference type="PANTHER" id="PTHR45566">
    <property type="entry name" value="HTH-TYPE TRANSCRIPTIONAL REGULATOR YHJB-RELATED"/>
    <property type="match status" value="1"/>
</dbReference>
<evidence type="ECO:0000256" key="3">
    <source>
        <dbReference type="PROSITE-ProRule" id="PRU00169"/>
    </source>
</evidence>
<keyword evidence="7" id="KW-1185">Reference proteome</keyword>
<dbReference type="Gene3D" id="1.10.10.10">
    <property type="entry name" value="Winged helix-like DNA-binding domain superfamily/Winged helix DNA-binding domain"/>
    <property type="match status" value="1"/>
</dbReference>
<dbReference type="SUPFAM" id="SSF46894">
    <property type="entry name" value="C-terminal effector domain of the bipartite response regulators"/>
    <property type="match status" value="1"/>
</dbReference>
<protein>
    <submittedName>
        <fullName evidence="6">Two component transcriptional regulator, LuxR family</fullName>
    </submittedName>
</protein>
<feature type="modified residue" description="4-aspartylphosphate" evidence="3">
    <location>
        <position position="55"/>
    </location>
</feature>
<dbReference type="PROSITE" id="PS50043">
    <property type="entry name" value="HTH_LUXR_2"/>
    <property type="match status" value="1"/>
</dbReference>
<dbReference type="PROSITE" id="PS50110">
    <property type="entry name" value="RESPONSE_REGULATORY"/>
    <property type="match status" value="1"/>
</dbReference>
<dbReference type="Pfam" id="PF00072">
    <property type="entry name" value="Response_reg"/>
    <property type="match status" value="1"/>
</dbReference>
<dbReference type="Pfam" id="PF00196">
    <property type="entry name" value="GerE"/>
    <property type="match status" value="1"/>
</dbReference>
<dbReference type="Proteomes" id="UP000005019">
    <property type="component" value="Unassembled WGS sequence"/>
</dbReference>
<organism evidence="6 7">
    <name type="scientific">Methyloversatilis universalis (strain ATCC BAA-1314 / DSM 25237 / JCM 13912 / CCUG 52030 / FAM5)</name>
    <dbReference type="NCBI Taxonomy" id="1000565"/>
    <lineage>
        <taxon>Bacteria</taxon>
        <taxon>Pseudomonadati</taxon>
        <taxon>Pseudomonadota</taxon>
        <taxon>Betaproteobacteria</taxon>
        <taxon>Nitrosomonadales</taxon>
        <taxon>Sterolibacteriaceae</taxon>
        <taxon>Methyloversatilis</taxon>
    </lineage>
</organism>
<dbReference type="SUPFAM" id="SSF52172">
    <property type="entry name" value="CheY-like"/>
    <property type="match status" value="1"/>
</dbReference>
<keyword evidence="2" id="KW-0238">DNA-binding</keyword>
<dbReference type="AlphaFoldDB" id="F5R9V8"/>
<dbReference type="InterPro" id="IPR001789">
    <property type="entry name" value="Sig_transdc_resp-reg_receiver"/>
</dbReference>
<keyword evidence="1 3" id="KW-0597">Phosphoprotein</keyword>
<feature type="domain" description="Response regulatory" evidence="5">
    <location>
        <begin position="3"/>
        <end position="120"/>
    </location>
</feature>
<comment type="caution">
    <text evidence="6">The sequence shown here is derived from an EMBL/GenBank/DDBJ whole genome shotgun (WGS) entry which is preliminary data.</text>
</comment>
<dbReference type="Gene3D" id="3.40.50.2300">
    <property type="match status" value="1"/>
</dbReference>
<dbReference type="InterPro" id="IPR011006">
    <property type="entry name" value="CheY-like_superfamily"/>
</dbReference>
<accession>F5R9V8</accession>
<evidence type="ECO:0000313" key="7">
    <source>
        <dbReference type="Proteomes" id="UP000005019"/>
    </source>
</evidence>
<evidence type="ECO:0000259" key="5">
    <source>
        <dbReference type="PROSITE" id="PS50110"/>
    </source>
</evidence>
<dbReference type="STRING" id="1000565.METUNv1_01031"/>
<dbReference type="PANTHER" id="PTHR45566:SF1">
    <property type="entry name" value="HTH-TYPE TRANSCRIPTIONAL REGULATOR YHJB-RELATED"/>
    <property type="match status" value="1"/>
</dbReference>
<dbReference type="GO" id="GO:0003677">
    <property type="term" value="F:DNA binding"/>
    <property type="evidence" value="ECO:0007669"/>
    <property type="project" value="UniProtKB-KW"/>
</dbReference>
<dbReference type="InterPro" id="IPR000792">
    <property type="entry name" value="Tscrpt_reg_LuxR_C"/>
</dbReference>
<gene>
    <name evidence="6" type="ORF">METUNv1_01031</name>
</gene>
<dbReference type="eggNOG" id="COG2197">
    <property type="taxonomic scope" value="Bacteria"/>
</dbReference>
<dbReference type="InterPro" id="IPR051015">
    <property type="entry name" value="EvgA-like"/>
</dbReference>
<dbReference type="GO" id="GO:0006355">
    <property type="term" value="P:regulation of DNA-templated transcription"/>
    <property type="evidence" value="ECO:0007669"/>
    <property type="project" value="InterPro"/>
</dbReference>
<dbReference type="CDD" id="cd06170">
    <property type="entry name" value="LuxR_C_like"/>
    <property type="match status" value="1"/>
</dbReference>
<dbReference type="PRINTS" id="PR00038">
    <property type="entry name" value="HTHLUXR"/>
</dbReference>
<evidence type="ECO:0000256" key="1">
    <source>
        <dbReference type="ARBA" id="ARBA00022553"/>
    </source>
</evidence>
<sequence>MATVLVVDDHEMTRLGLRACAQAMGLASVEWLEAGTLAGAMALYESRRPDLVLLDLKLPDSLGLQGLRRFLAHFPDARVAVFSAAEGALVVEQATALGALGFVPKSASSACILDMVRGWLQQASPVAGPSPAMAACRPGTELLSPTQIRVLERVLAGMSNQQIADELGLALGTVKNAVSSIMLKLDARSRLHLISLFR</sequence>
<dbReference type="SMART" id="SM00448">
    <property type="entry name" value="REC"/>
    <property type="match status" value="1"/>
</dbReference>
<dbReference type="InterPro" id="IPR016032">
    <property type="entry name" value="Sig_transdc_resp-reg_C-effctor"/>
</dbReference>
<dbReference type="CDD" id="cd17535">
    <property type="entry name" value="REC_NarL-like"/>
    <property type="match status" value="1"/>
</dbReference>
<dbReference type="GO" id="GO:0000160">
    <property type="term" value="P:phosphorelay signal transduction system"/>
    <property type="evidence" value="ECO:0007669"/>
    <property type="project" value="InterPro"/>
</dbReference>
<name>F5R9V8_METUF</name>
<dbReference type="RefSeq" id="WP_008059509.1">
    <property type="nucleotide sequence ID" value="NZ_AFHG01000032.1"/>
</dbReference>
<proteinExistence type="predicted"/>
<evidence type="ECO:0000313" key="6">
    <source>
        <dbReference type="EMBL" id="EGK72688.1"/>
    </source>
</evidence>
<reference evidence="6 7" key="1">
    <citation type="journal article" date="2011" name="J. Bacteriol.">
        <title>Genome sequence of Methyloversatilis universalis FAM5T, a methylotrophic representative of the order Rhodocyclales.</title>
        <authorList>
            <person name="Kittichotirat W."/>
            <person name="Good N.M."/>
            <person name="Hall R."/>
            <person name="Bringel F."/>
            <person name="Lajus A."/>
            <person name="Medigue C."/>
            <person name="Smalley N.E."/>
            <person name="Beck D."/>
            <person name="Bumgarner R."/>
            <person name="Vuilleumier S."/>
            <person name="Kalyuzhnaya M.G."/>
        </authorList>
    </citation>
    <scope>NUCLEOTIDE SEQUENCE [LARGE SCALE GENOMIC DNA]</scope>
    <source>
        <strain evidence="7">ATCC BAA-1314 / JCM 13912 / FAM5</strain>
    </source>
</reference>
<feature type="domain" description="HTH luxR-type" evidence="4">
    <location>
        <begin position="139"/>
        <end position="198"/>
    </location>
</feature>
<dbReference type="PROSITE" id="PS00622">
    <property type="entry name" value="HTH_LUXR_1"/>
    <property type="match status" value="1"/>
</dbReference>
<dbReference type="EMBL" id="AFHG01000032">
    <property type="protein sequence ID" value="EGK72688.1"/>
    <property type="molecule type" value="Genomic_DNA"/>
</dbReference>